<feature type="transmembrane region" description="Helical" evidence="9">
    <location>
        <begin position="51"/>
        <end position="69"/>
    </location>
</feature>
<reference evidence="11 12" key="1">
    <citation type="journal article" date="2019" name="Int. J. Syst. Evol. Microbiol.">
        <title>The Global Catalogue of Microorganisms (GCM) 10K type strain sequencing project: providing services to taxonomists for standard genome sequencing and annotation.</title>
        <authorList>
            <consortium name="The Broad Institute Genomics Platform"/>
            <consortium name="The Broad Institute Genome Sequencing Center for Infectious Disease"/>
            <person name="Wu L."/>
            <person name="Ma J."/>
        </authorList>
    </citation>
    <scope>NUCLEOTIDE SEQUENCE [LARGE SCALE GENOMIC DNA]</scope>
    <source>
        <strain evidence="11 12">JCM 8201</strain>
    </source>
</reference>
<keyword evidence="9" id="KW-0812">Transmembrane</keyword>
<dbReference type="CDD" id="cd16917">
    <property type="entry name" value="HATPase_UhpB-NarQ-NarX-like"/>
    <property type="match status" value="1"/>
</dbReference>
<evidence type="ECO:0000256" key="1">
    <source>
        <dbReference type="ARBA" id="ARBA00000085"/>
    </source>
</evidence>
<dbReference type="Gene3D" id="3.30.565.10">
    <property type="entry name" value="Histidine kinase-like ATPase, C-terminal domain"/>
    <property type="match status" value="1"/>
</dbReference>
<evidence type="ECO:0000256" key="3">
    <source>
        <dbReference type="ARBA" id="ARBA00022553"/>
    </source>
</evidence>
<feature type="domain" description="Histidine kinase/HSP90-like ATPase" evidence="10">
    <location>
        <begin position="307"/>
        <end position="397"/>
    </location>
</feature>
<protein>
    <recommendedName>
        <fullName evidence="2">histidine kinase</fullName>
        <ecNumber evidence="2">2.7.13.3</ecNumber>
    </recommendedName>
</protein>
<evidence type="ECO:0000256" key="5">
    <source>
        <dbReference type="ARBA" id="ARBA00022741"/>
    </source>
</evidence>
<evidence type="ECO:0000256" key="4">
    <source>
        <dbReference type="ARBA" id="ARBA00022679"/>
    </source>
</evidence>
<proteinExistence type="predicted"/>
<evidence type="ECO:0000256" key="7">
    <source>
        <dbReference type="ARBA" id="ARBA00022840"/>
    </source>
</evidence>
<keyword evidence="12" id="KW-1185">Reference proteome</keyword>
<keyword evidence="5" id="KW-0547">Nucleotide-binding</keyword>
<comment type="catalytic activity">
    <reaction evidence="1">
        <text>ATP + protein L-histidine = ADP + protein N-phospho-L-histidine.</text>
        <dbReference type="EC" id="2.7.13.3"/>
    </reaction>
</comment>
<gene>
    <name evidence="11" type="ORF">GCM10010439_59290</name>
</gene>
<sequence>MPLLKRIPPGLWTALVWFTMAVWPIVEYVVMPPRQEYSLDYPRDGLDPLGAKALLVLAFLLVLAGSALLRRRTLTAYALVVAGTVVSTMAWRQDEIPPMQFLGVDVALGYVAAVRSRRGSLAAAAGTLGVLAAYFVLQSLRGGGSGIAAEPFMALTVVIAWLVGNSVHQARAHTEELHAQTAARAVVAERLRIAREMHDTVAHSIGIIALQAGAAARVVETQPGRAREAMLIVEKTGRETLTGLRRMLGALREADREQAGRGHKQESSPLRPAAGLADVERLSATTTAAGVRVEVRWLGERRPLPADVDLAAFRIIQESVTNAVRHAGSDSCRVCVDYREDELVIEISDRGKGGAGMDTGYGLVGMRERVALLHGDFTAGPRPEGGFAVTARLPVPTGAETEEKTGAR</sequence>
<feature type="transmembrane region" description="Helical" evidence="9">
    <location>
        <begin position="143"/>
        <end position="163"/>
    </location>
</feature>
<dbReference type="Pfam" id="PF02518">
    <property type="entry name" value="HATPase_c"/>
    <property type="match status" value="1"/>
</dbReference>
<dbReference type="PANTHER" id="PTHR24421:SF10">
    <property type="entry name" value="NITRATE_NITRITE SENSOR PROTEIN NARQ"/>
    <property type="match status" value="1"/>
</dbReference>
<dbReference type="EC" id="2.7.13.3" evidence="2"/>
<dbReference type="InterPro" id="IPR011712">
    <property type="entry name" value="Sig_transdc_His_kin_sub3_dim/P"/>
</dbReference>
<dbReference type="Proteomes" id="UP001501842">
    <property type="component" value="Unassembled WGS sequence"/>
</dbReference>
<dbReference type="Pfam" id="PF07730">
    <property type="entry name" value="HisKA_3"/>
    <property type="match status" value="1"/>
</dbReference>
<feature type="transmembrane region" description="Helical" evidence="9">
    <location>
        <begin position="121"/>
        <end position="137"/>
    </location>
</feature>
<evidence type="ECO:0000256" key="6">
    <source>
        <dbReference type="ARBA" id="ARBA00022777"/>
    </source>
</evidence>
<dbReference type="EMBL" id="BAAATZ010000029">
    <property type="protein sequence ID" value="GAA2735173.1"/>
    <property type="molecule type" value="Genomic_DNA"/>
</dbReference>
<dbReference type="InterPro" id="IPR003594">
    <property type="entry name" value="HATPase_dom"/>
</dbReference>
<keyword evidence="9" id="KW-0472">Membrane</keyword>
<keyword evidence="8" id="KW-0902">Two-component regulatory system</keyword>
<keyword evidence="7" id="KW-0067">ATP-binding</keyword>
<dbReference type="InterPro" id="IPR036890">
    <property type="entry name" value="HATPase_C_sf"/>
</dbReference>
<feature type="transmembrane region" description="Helical" evidence="9">
    <location>
        <begin position="74"/>
        <end position="91"/>
    </location>
</feature>
<keyword evidence="4" id="KW-0808">Transferase</keyword>
<dbReference type="InterPro" id="IPR050482">
    <property type="entry name" value="Sensor_HK_TwoCompSys"/>
</dbReference>
<comment type="caution">
    <text evidence="11">The sequence shown here is derived from an EMBL/GenBank/DDBJ whole genome shotgun (WGS) entry which is preliminary data.</text>
</comment>
<dbReference type="SMART" id="SM00387">
    <property type="entry name" value="HATPase_c"/>
    <property type="match status" value="1"/>
</dbReference>
<evidence type="ECO:0000256" key="2">
    <source>
        <dbReference type="ARBA" id="ARBA00012438"/>
    </source>
</evidence>
<evidence type="ECO:0000256" key="9">
    <source>
        <dbReference type="SAM" id="Phobius"/>
    </source>
</evidence>
<keyword evidence="6" id="KW-0418">Kinase</keyword>
<accession>A0ABN3ULG5</accession>
<evidence type="ECO:0000313" key="11">
    <source>
        <dbReference type="EMBL" id="GAA2735173.1"/>
    </source>
</evidence>
<name>A0ABN3ULG5_9ACTN</name>
<evidence type="ECO:0000259" key="10">
    <source>
        <dbReference type="SMART" id="SM00387"/>
    </source>
</evidence>
<dbReference type="PANTHER" id="PTHR24421">
    <property type="entry name" value="NITRATE/NITRITE SENSOR PROTEIN NARX-RELATED"/>
    <property type="match status" value="1"/>
</dbReference>
<organism evidence="11 12">
    <name type="scientific">Actinocorallia aurantiaca</name>
    <dbReference type="NCBI Taxonomy" id="46204"/>
    <lineage>
        <taxon>Bacteria</taxon>
        <taxon>Bacillati</taxon>
        <taxon>Actinomycetota</taxon>
        <taxon>Actinomycetes</taxon>
        <taxon>Streptosporangiales</taxon>
        <taxon>Thermomonosporaceae</taxon>
        <taxon>Actinocorallia</taxon>
    </lineage>
</organism>
<evidence type="ECO:0000256" key="8">
    <source>
        <dbReference type="ARBA" id="ARBA00023012"/>
    </source>
</evidence>
<feature type="transmembrane region" description="Helical" evidence="9">
    <location>
        <begin position="97"/>
        <end position="114"/>
    </location>
</feature>
<feature type="transmembrane region" description="Helical" evidence="9">
    <location>
        <begin position="12"/>
        <end position="31"/>
    </location>
</feature>
<dbReference type="Gene3D" id="1.20.5.1930">
    <property type="match status" value="1"/>
</dbReference>
<keyword evidence="3" id="KW-0597">Phosphoprotein</keyword>
<dbReference type="SUPFAM" id="SSF55874">
    <property type="entry name" value="ATPase domain of HSP90 chaperone/DNA topoisomerase II/histidine kinase"/>
    <property type="match status" value="1"/>
</dbReference>
<evidence type="ECO:0000313" key="12">
    <source>
        <dbReference type="Proteomes" id="UP001501842"/>
    </source>
</evidence>
<keyword evidence="9" id="KW-1133">Transmembrane helix</keyword>